<gene>
    <name evidence="1" type="ORF">HJG63_012056</name>
</gene>
<proteinExistence type="predicted"/>
<dbReference type="Proteomes" id="UP000593571">
    <property type="component" value="Unassembled WGS sequence"/>
</dbReference>
<name>A0A7J8FKK6_ROUAE</name>
<keyword evidence="2" id="KW-1185">Reference proteome</keyword>
<protein>
    <submittedName>
        <fullName evidence="1">Uncharacterized protein</fullName>
    </submittedName>
</protein>
<evidence type="ECO:0000313" key="1">
    <source>
        <dbReference type="EMBL" id="KAF6447672.1"/>
    </source>
</evidence>
<evidence type="ECO:0000313" key="2">
    <source>
        <dbReference type="Proteomes" id="UP000593571"/>
    </source>
</evidence>
<dbReference type="EMBL" id="JACASE010000007">
    <property type="protein sequence ID" value="KAF6447672.1"/>
    <property type="molecule type" value="Genomic_DNA"/>
</dbReference>
<comment type="caution">
    <text evidence="1">The sequence shown here is derived from an EMBL/GenBank/DDBJ whole genome shotgun (WGS) entry which is preliminary data.</text>
</comment>
<sequence>MAHSRCAIHVHGCYAQEEKVPPVPLKPGRSVRQDWEAKPNLSRGFPRPLLASSGRRFFPVCLLEHTLPRSAPSAYELSQTSYLLSPLKNRALKVMVTHAHFHQRLRGLCALPLMLLYSFDNLFLSTSTMQALGIQQEAPVSDFS</sequence>
<dbReference type="AlphaFoldDB" id="A0A7J8FKK6"/>
<accession>A0A7J8FKK6</accession>
<reference evidence="1 2" key="1">
    <citation type="journal article" date="2020" name="Nature">
        <title>Six reference-quality genomes reveal evolution of bat adaptations.</title>
        <authorList>
            <person name="Jebb D."/>
            <person name="Huang Z."/>
            <person name="Pippel M."/>
            <person name="Hughes G.M."/>
            <person name="Lavrichenko K."/>
            <person name="Devanna P."/>
            <person name="Winkler S."/>
            <person name="Jermiin L.S."/>
            <person name="Skirmuntt E.C."/>
            <person name="Katzourakis A."/>
            <person name="Burkitt-Gray L."/>
            <person name="Ray D.A."/>
            <person name="Sullivan K.A.M."/>
            <person name="Roscito J.G."/>
            <person name="Kirilenko B.M."/>
            <person name="Davalos L.M."/>
            <person name="Corthals A.P."/>
            <person name="Power M.L."/>
            <person name="Jones G."/>
            <person name="Ransome R.D."/>
            <person name="Dechmann D.K.N."/>
            <person name="Locatelli A.G."/>
            <person name="Puechmaille S.J."/>
            <person name="Fedrigo O."/>
            <person name="Jarvis E.D."/>
            <person name="Hiller M."/>
            <person name="Vernes S.C."/>
            <person name="Myers E.W."/>
            <person name="Teeling E.C."/>
        </authorList>
    </citation>
    <scope>NUCLEOTIDE SEQUENCE [LARGE SCALE GENOMIC DNA]</scope>
    <source>
        <strain evidence="1">MRouAeg1</strain>
        <tissue evidence="1">Muscle</tissue>
    </source>
</reference>
<organism evidence="1 2">
    <name type="scientific">Rousettus aegyptiacus</name>
    <name type="common">Egyptian fruit bat</name>
    <name type="synonym">Pteropus aegyptiacus</name>
    <dbReference type="NCBI Taxonomy" id="9407"/>
    <lineage>
        <taxon>Eukaryota</taxon>
        <taxon>Metazoa</taxon>
        <taxon>Chordata</taxon>
        <taxon>Craniata</taxon>
        <taxon>Vertebrata</taxon>
        <taxon>Euteleostomi</taxon>
        <taxon>Mammalia</taxon>
        <taxon>Eutheria</taxon>
        <taxon>Laurasiatheria</taxon>
        <taxon>Chiroptera</taxon>
        <taxon>Yinpterochiroptera</taxon>
        <taxon>Pteropodoidea</taxon>
        <taxon>Pteropodidae</taxon>
        <taxon>Rousettinae</taxon>
        <taxon>Rousettus</taxon>
    </lineage>
</organism>